<evidence type="ECO:0000313" key="3">
    <source>
        <dbReference type="Proteomes" id="UP000316988"/>
    </source>
</evidence>
<comment type="caution">
    <text evidence="2">The sequence shown here is derived from an EMBL/GenBank/DDBJ whole genome shotgun (WGS) entry which is preliminary data.</text>
</comment>
<sequence>MVRPFPRPGPSLRLAYRELQLASDGDNVARRELGDLTRLPRPWIPTSLRRPQQRLELWSWLEAAAIWINHELVFDPADAIPACWPEHAHLVHELAVLVDQRYRCELALNSSPLEEWHRYALPAFLDRMRHRVGTHCEDGHAGRWPAAARFRTHLDDAHSTQRAAAFNDEAEALQGSISDTPSSPRRLRLIDEETGEIT</sequence>
<organism evidence="2 3">
    <name type="scientific">Aeromicrobium piscarium</name>
    <dbReference type="NCBI Taxonomy" id="2590901"/>
    <lineage>
        <taxon>Bacteria</taxon>
        <taxon>Bacillati</taxon>
        <taxon>Actinomycetota</taxon>
        <taxon>Actinomycetes</taxon>
        <taxon>Propionibacteriales</taxon>
        <taxon>Nocardioidaceae</taxon>
        <taxon>Aeromicrobium</taxon>
    </lineage>
</organism>
<accession>A0A554RMF3</accession>
<protein>
    <submittedName>
        <fullName evidence="2">Uncharacterized protein</fullName>
    </submittedName>
</protein>
<name>A0A554RMF3_9ACTN</name>
<proteinExistence type="predicted"/>
<keyword evidence="3" id="KW-1185">Reference proteome</keyword>
<dbReference type="Proteomes" id="UP000316988">
    <property type="component" value="Unassembled WGS sequence"/>
</dbReference>
<evidence type="ECO:0000313" key="2">
    <source>
        <dbReference type="EMBL" id="TSD55290.1"/>
    </source>
</evidence>
<gene>
    <name evidence="2" type="ORF">FNM00_17160</name>
</gene>
<dbReference type="AlphaFoldDB" id="A0A554RMF3"/>
<feature type="region of interest" description="Disordered" evidence="1">
    <location>
        <begin position="173"/>
        <end position="198"/>
    </location>
</feature>
<reference evidence="2 3" key="1">
    <citation type="submission" date="2019-07" db="EMBL/GenBank/DDBJ databases">
        <authorList>
            <person name="Zhao L.H."/>
        </authorList>
    </citation>
    <scope>NUCLEOTIDE SEQUENCE [LARGE SCALE GENOMIC DNA]</scope>
    <source>
        <strain evidence="2 3">Co35</strain>
    </source>
</reference>
<dbReference type="EMBL" id="VLNT01000024">
    <property type="protein sequence ID" value="TSD55290.1"/>
    <property type="molecule type" value="Genomic_DNA"/>
</dbReference>
<evidence type="ECO:0000256" key="1">
    <source>
        <dbReference type="SAM" id="MobiDB-lite"/>
    </source>
</evidence>
<dbReference type="RefSeq" id="WP_185973217.1">
    <property type="nucleotide sequence ID" value="NZ_VLNT01000024.1"/>
</dbReference>